<accession>A0ABT4JYJ5</accession>
<evidence type="ECO:0000313" key="1">
    <source>
        <dbReference type="EMBL" id="MCZ2722823.1"/>
    </source>
</evidence>
<dbReference type="Proteomes" id="UP001149719">
    <property type="component" value="Unassembled WGS sequence"/>
</dbReference>
<keyword evidence="2" id="KW-1185">Reference proteome</keyword>
<proteinExistence type="predicted"/>
<protein>
    <submittedName>
        <fullName evidence="1">Formyltetrahydrofolate deformylase</fullName>
    </submittedName>
</protein>
<dbReference type="EMBL" id="JAPUBN010000019">
    <property type="protein sequence ID" value="MCZ2722823.1"/>
    <property type="molecule type" value="Genomic_DNA"/>
</dbReference>
<sequence length="86" mass="9995">MKLKLTPTQNLCIGFLESGFKVVQIDDHFYFMKGDRKQKVLSKTLDALVNRGALEHKVDGDYELSEAFLEYRKQMRSPLKSPQVHH</sequence>
<dbReference type="RefSeq" id="WP_269126774.1">
    <property type="nucleotide sequence ID" value="NZ_JAPUBN010000019.1"/>
</dbReference>
<organism evidence="1 2">
    <name type="scientific">Marinomonas phaeophyticola</name>
    <dbReference type="NCBI Taxonomy" id="3004091"/>
    <lineage>
        <taxon>Bacteria</taxon>
        <taxon>Pseudomonadati</taxon>
        <taxon>Pseudomonadota</taxon>
        <taxon>Gammaproteobacteria</taxon>
        <taxon>Oceanospirillales</taxon>
        <taxon>Oceanospirillaceae</taxon>
        <taxon>Marinomonas</taxon>
    </lineage>
</organism>
<name>A0ABT4JYJ5_9GAMM</name>
<gene>
    <name evidence="1" type="ORF">O1D97_14700</name>
</gene>
<reference evidence="1" key="1">
    <citation type="submission" date="2022-12" db="EMBL/GenBank/DDBJ databases">
        <title>Marinomonas 15G1-11 sp. nov, isolated from marine algae.</title>
        <authorList>
            <person name="Butt M."/>
            <person name="Choi D.G."/>
            <person name="Kim J.M."/>
            <person name="Lee J.K."/>
            <person name="Baek J.H."/>
            <person name="Jeon C.O."/>
        </authorList>
    </citation>
    <scope>NUCLEOTIDE SEQUENCE</scope>
    <source>
        <strain evidence="1">15G1-11</strain>
    </source>
</reference>
<comment type="caution">
    <text evidence="1">The sequence shown here is derived from an EMBL/GenBank/DDBJ whole genome shotgun (WGS) entry which is preliminary data.</text>
</comment>
<evidence type="ECO:0000313" key="2">
    <source>
        <dbReference type="Proteomes" id="UP001149719"/>
    </source>
</evidence>